<evidence type="ECO:0000313" key="1">
    <source>
        <dbReference type="EMBL" id="GBP62573.1"/>
    </source>
</evidence>
<organism evidence="1 2">
    <name type="scientific">Eumeta variegata</name>
    <name type="common">Bagworm moth</name>
    <name type="synonym">Eumeta japonica</name>
    <dbReference type="NCBI Taxonomy" id="151549"/>
    <lineage>
        <taxon>Eukaryota</taxon>
        <taxon>Metazoa</taxon>
        <taxon>Ecdysozoa</taxon>
        <taxon>Arthropoda</taxon>
        <taxon>Hexapoda</taxon>
        <taxon>Insecta</taxon>
        <taxon>Pterygota</taxon>
        <taxon>Neoptera</taxon>
        <taxon>Endopterygota</taxon>
        <taxon>Lepidoptera</taxon>
        <taxon>Glossata</taxon>
        <taxon>Ditrysia</taxon>
        <taxon>Tineoidea</taxon>
        <taxon>Psychidae</taxon>
        <taxon>Oiketicinae</taxon>
        <taxon>Eumeta</taxon>
    </lineage>
</organism>
<sequence>MGKITSGRPRKRCIDEIIATAGCYYLAGKTGFLRLLVIKKAYYYIISISLKAAPALALISAPSSAAPGRPRRSLYPWAGAGSRPSLYISVGWSSPSMDPRDIGVDIDASPASHLMDEGMGWRRDETAREN</sequence>
<name>A0A4C1XHC0_EUMVA</name>
<reference evidence="1 2" key="1">
    <citation type="journal article" date="2019" name="Commun. Biol.">
        <title>The bagworm genome reveals a unique fibroin gene that provides high tensile strength.</title>
        <authorList>
            <person name="Kono N."/>
            <person name="Nakamura H."/>
            <person name="Ohtoshi R."/>
            <person name="Tomita M."/>
            <person name="Numata K."/>
            <person name="Arakawa K."/>
        </authorList>
    </citation>
    <scope>NUCLEOTIDE SEQUENCE [LARGE SCALE GENOMIC DNA]</scope>
</reference>
<dbReference type="Proteomes" id="UP000299102">
    <property type="component" value="Unassembled WGS sequence"/>
</dbReference>
<gene>
    <name evidence="1" type="ORF">EVAR_47009_1</name>
</gene>
<dbReference type="EMBL" id="BGZK01000844">
    <property type="protein sequence ID" value="GBP62573.1"/>
    <property type="molecule type" value="Genomic_DNA"/>
</dbReference>
<evidence type="ECO:0000313" key="2">
    <source>
        <dbReference type="Proteomes" id="UP000299102"/>
    </source>
</evidence>
<comment type="caution">
    <text evidence="1">The sequence shown here is derived from an EMBL/GenBank/DDBJ whole genome shotgun (WGS) entry which is preliminary data.</text>
</comment>
<keyword evidence="2" id="KW-1185">Reference proteome</keyword>
<proteinExistence type="predicted"/>
<accession>A0A4C1XHC0</accession>
<protein>
    <submittedName>
        <fullName evidence="1">Uncharacterized protein</fullName>
    </submittedName>
</protein>
<dbReference type="AlphaFoldDB" id="A0A4C1XHC0"/>